<proteinExistence type="predicted"/>
<evidence type="ECO:0000259" key="1">
    <source>
        <dbReference type="PROSITE" id="PS50280"/>
    </source>
</evidence>
<dbReference type="GO" id="GO:0042054">
    <property type="term" value="F:histone methyltransferase activity"/>
    <property type="evidence" value="ECO:0007669"/>
    <property type="project" value="TreeGrafter"/>
</dbReference>
<dbReference type="InterPro" id="IPR051357">
    <property type="entry name" value="H3K9_HMTase_SUVAR3-9"/>
</dbReference>
<evidence type="ECO:0000313" key="2">
    <source>
        <dbReference type="EMBL" id="KAK1935187.1"/>
    </source>
</evidence>
<sequence length="128" mass="14441">MQHYTLDLIRTRVGFGVVSDVAIPNDAFIIEYVGEVLLGPDVLERSDRCYQVCMKTKANWDGAKNIFIDAARCGNESRCINRSCKLNCALYELEWTNTSRLGIYAKTDIPPLQAIFCCVRGIILNQMT</sequence>
<dbReference type="SMART" id="SM00317">
    <property type="entry name" value="SET"/>
    <property type="match status" value="1"/>
</dbReference>
<dbReference type="SUPFAM" id="SSF82199">
    <property type="entry name" value="SET domain"/>
    <property type="match status" value="1"/>
</dbReference>
<dbReference type="Gene3D" id="2.170.270.10">
    <property type="entry name" value="SET domain"/>
    <property type="match status" value="1"/>
</dbReference>
<dbReference type="Pfam" id="PF00856">
    <property type="entry name" value="SET"/>
    <property type="match status" value="1"/>
</dbReference>
<dbReference type="EMBL" id="JASMQC010000024">
    <property type="protein sequence ID" value="KAK1935187.1"/>
    <property type="molecule type" value="Genomic_DNA"/>
</dbReference>
<dbReference type="Proteomes" id="UP001259832">
    <property type="component" value="Unassembled WGS sequence"/>
</dbReference>
<gene>
    <name evidence="2" type="ORF">P3T76_010953</name>
</gene>
<accession>A0AAD9GB98</accession>
<dbReference type="PANTHER" id="PTHR45660">
    <property type="entry name" value="HISTONE-LYSINE N-METHYLTRANSFERASE SETMAR"/>
    <property type="match status" value="1"/>
</dbReference>
<name>A0AAD9GB98_9STRA</name>
<dbReference type="AlphaFoldDB" id="A0AAD9GB98"/>
<organism evidence="2 3">
    <name type="scientific">Phytophthora citrophthora</name>
    <dbReference type="NCBI Taxonomy" id="4793"/>
    <lineage>
        <taxon>Eukaryota</taxon>
        <taxon>Sar</taxon>
        <taxon>Stramenopiles</taxon>
        <taxon>Oomycota</taxon>
        <taxon>Peronosporomycetes</taxon>
        <taxon>Peronosporales</taxon>
        <taxon>Peronosporaceae</taxon>
        <taxon>Phytophthora</taxon>
    </lineage>
</organism>
<dbReference type="PROSITE" id="PS50280">
    <property type="entry name" value="SET"/>
    <property type="match status" value="1"/>
</dbReference>
<reference evidence="2" key="1">
    <citation type="submission" date="2023-08" db="EMBL/GenBank/DDBJ databases">
        <title>Reference Genome Resource for the Citrus Pathogen Phytophthora citrophthora.</title>
        <authorList>
            <person name="Moller H."/>
            <person name="Coetzee B."/>
            <person name="Rose L.J."/>
            <person name="Van Niekerk J.M."/>
        </authorList>
    </citation>
    <scope>NUCLEOTIDE SEQUENCE</scope>
    <source>
        <strain evidence="2">STE-U-9442</strain>
    </source>
</reference>
<keyword evidence="3" id="KW-1185">Reference proteome</keyword>
<feature type="domain" description="SET" evidence="1">
    <location>
        <begin position="4"/>
        <end position="120"/>
    </location>
</feature>
<dbReference type="GO" id="GO:0003690">
    <property type="term" value="F:double-stranded DNA binding"/>
    <property type="evidence" value="ECO:0007669"/>
    <property type="project" value="TreeGrafter"/>
</dbReference>
<evidence type="ECO:0000313" key="3">
    <source>
        <dbReference type="Proteomes" id="UP001259832"/>
    </source>
</evidence>
<comment type="caution">
    <text evidence="2">The sequence shown here is derived from an EMBL/GenBank/DDBJ whole genome shotgun (WGS) entry which is preliminary data.</text>
</comment>
<dbReference type="PANTHER" id="PTHR45660:SF13">
    <property type="entry name" value="HISTONE-LYSINE N-METHYLTRANSFERASE SETMAR"/>
    <property type="match status" value="1"/>
</dbReference>
<protein>
    <submittedName>
        <fullName evidence="2">Histone-lysine N-methyltransferase</fullName>
    </submittedName>
</protein>
<dbReference type="InterPro" id="IPR046341">
    <property type="entry name" value="SET_dom_sf"/>
</dbReference>
<dbReference type="InterPro" id="IPR001214">
    <property type="entry name" value="SET_dom"/>
</dbReference>